<organism evidence="1 2">
    <name type="scientific">Amycolatopsis taiwanensis</name>
    <dbReference type="NCBI Taxonomy" id="342230"/>
    <lineage>
        <taxon>Bacteria</taxon>
        <taxon>Bacillati</taxon>
        <taxon>Actinomycetota</taxon>
        <taxon>Actinomycetes</taxon>
        <taxon>Pseudonocardiales</taxon>
        <taxon>Pseudonocardiaceae</taxon>
        <taxon>Amycolatopsis</taxon>
    </lineage>
</organism>
<protein>
    <submittedName>
        <fullName evidence="1">Uncharacterized protein</fullName>
    </submittedName>
</protein>
<sequence length="313" mass="34149">MESISLVDTSTDPIPNIVLFVAGAAEEEPLEATVGARDADGIRKAWQQVASEHAITAGQVTQIHSMWEPSVPDKEYAERTFPGVELTAAFPRPAEDGWDEAFVRAQQVMDEANETRGEDVDGEPDGALIPLLRSASSPGNEQIQELMPHFFLIPDGIYATLARVGWTPHGTIGMLHLLHQNITEQAEFEAQVAQAMRSMSNGLTANYGANDEGDELIVVSRRDELPAAGALCLDGFHEWISGIRGWQDLTVAIICPERLLITPTGTAQAEMLRREVMEADDEHLHNHPELLPSLLRVTSDGMELVAEAGYPAL</sequence>
<dbReference type="AlphaFoldDB" id="A0A9W6QU91"/>
<reference evidence="1" key="1">
    <citation type="submission" date="2023-03" db="EMBL/GenBank/DDBJ databases">
        <title>Amycolatopsis taiwanensis NBRC 103393.</title>
        <authorList>
            <person name="Ichikawa N."/>
            <person name="Sato H."/>
            <person name="Tonouchi N."/>
        </authorList>
    </citation>
    <scope>NUCLEOTIDE SEQUENCE</scope>
    <source>
        <strain evidence="1">NBRC 103393</strain>
    </source>
</reference>
<dbReference type="EMBL" id="BSTI01000001">
    <property type="protein sequence ID" value="GLY63843.1"/>
    <property type="molecule type" value="Genomic_DNA"/>
</dbReference>
<keyword evidence="2" id="KW-1185">Reference proteome</keyword>
<proteinExistence type="predicted"/>
<comment type="caution">
    <text evidence="1">The sequence shown here is derived from an EMBL/GenBank/DDBJ whole genome shotgun (WGS) entry which is preliminary data.</text>
</comment>
<evidence type="ECO:0000313" key="1">
    <source>
        <dbReference type="EMBL" id="GLY63843.1"/>
    </source>
</evidence>
<accession>A0A9W6QU91</accession>
<gene>
    <name evidence="1" type="ORF">Atai01_04620</name>
</gene>
<dbReference type="RefSeq" id="WP_285485682.1">
    <property type="nucleotide sequence ID" value="NZ_BSTI01000001.1"/>
</dbReference>
<name>A0A9W6QU91_9PSEU</name>
<evidence type="ECO:0000313" key="2">
    <source>
        <dbReference type="Proteomes" id="UP001165136"/>
    </source>
</evidence>
<dbReference type="Proteomes" id="UP001165136">
    <property type="component" value="Unassembled WGS sequence"/>
</dbReference>